<comment type="function">
    <text evidence="4">Chaperone for NapA, the catalytic subunit of the periplasmic nitrate reductase. It binds directly and specifically to the twin-arginine signal peptide of NapA, preventing premature interaction with the Tat translocase and premature export.</text>
</comment>
<evidence type="ECO:0000256" key="3">
    <source>
        <dbReference type="ARBA" id="ARBA00023186"/>
    </source>
</evidence>
<name>A0A3D9HRI8_9PROT</name>
<dbReference type="HAMAP" id="MF_02200">
    <property type="entry name" value="NapD"/>
    <property type="match status" value="1"/>
</dbReference>
<dbReference type="PANTHER" id="PTHR38603">
    <property type="entry name" value="CHAPERONE NAPD"/>
    <property type="match status" value="1"/>
</dbReference>
<dbReference type="InterPro" id="IPR005623">
    <property type="entry name" value="Chaperone_NapD_NO3_reduct"/>
</dbReference>
<comment type="caution">
    <text evidence="5">The sequence shown here is derived from an EMBL/GenBank/DDBJ whole genome shotgun (WGS) entry which is preliminary data.</text>
</comment>
<dbReference type="GO" id="GO:0051224">
    <property type="term" value="P:negative regulation of protein transport"/>
    <property type="evidence" value="ECO:0007669"/>
    <property type="project" value="UniProtKB-UniRule"/>
</dbReference>
<organism evidence="5 6">
    <name type="scientific">Aestuariispira insulae</name>
    <dbReference type="NCBI Taxonomy" id="1461337"/>
    <lineage>
        <taxon>Bacteria</taxon>
        <taxon>Pseudomonadati</taxon>
        <taxon>Pseudomonadota</taxon>
        <taxon>Alphaproteobacteria</taxon>
        <taxon>Rhodospirillales</taxon>
        <taxon>Kiloniellaceae</taxon>
        <taxon>Aestuariispira</taxon>
    </lineage>
</organism>
<evidence type="ECO:0000256" key="2">
    <source>
        <dbReference type="ARBA" id="ARBA00022490"/>
    </source>
</evidence>
<dbReference type="Proteomes" id="UP000256845">
    <property type="component" value="Unassembled WGS sequence"/>
</dbReference>
<evidence type="ECO:0000256" key="1">
    <source>
        <dbReference type="ARBA" id="ARBA00004496"/>
    </source>
</evidence>
<dbReference type="PANTHER" id="PTHR38603:SF1">
    <property type="entry name" value="CHAPERONE NAPD"/>
    <property type="match status" value="1"/>
</dbReference>
<comment type="subunit">
    <text evidence="4">Interacts with the cytoplasmic NapA precursor.</text>
</comment>
<dbReference type="Gene3D" id="3.30.70.920">
    <property type="match status" value="1"/>
</dbReference>
<evidence type="ECO:0000313" key="5">
    <source>
        <dbReference type="EMBL" id="RED52117.1"/>
    </source>
</evidence>
<sequence>MAGDDSLDEYHIASLVVHARPDQLAQVRWAIAELAGAEPHDESDDGKIIATIEAATEQHVLDRIKEIQLINGVLSAVMVYHQVDGSGQREMTEQA</sequence>
<evidence type="ECO:0000313" key="6">
    <source>
        <dbReference type="Proteomes" id="UP000256845"/>
    </source>
</evidence>
<dbReference type="RefSeq" id="WP_218044601.1">
    <property type="nucleotide sequence ID" value="NZ_QRDW01000002.1"/>
</dbReference>
<gene>
    <name evidence="4" type="primary">napD</name>
    <name evidence="5" type="ORF">DFP90_102135</name>
</gene>
<dbReference type="GO" id="GO:0005048">
    <property type="term" value="F:signal sequence binding"/>
    <property type="evidence" value="ECO:0007669"/>
    <property type="project" value="UniProtKB-UniRule"/>
</dbReference>
<protein>
    <recommendedName>
        <fullName evidence="4">Chaperone NapD</fullName>
    </recommendedName>
    <alternativeName>
        <fullName evidence="4">NapA signal peptide-binding chaperone NapD</fullName>
    </alternativeName>
</protein>
<comment type="similarity">
    <text evidence="4">Belongs to the NapD family.</text>
</comment>
<dbReference type="AlphaFoldDB" id="A0A3D9HRI8"/>
<dbReference type="EMBL" id="QRDW01000002">
    <property type="protein sequence ID" value="RED52117.1"/>
    <property type="molecule type" value="Genomic_DNA"/>
</dbReference>
<comment type="subcellular location">
    <subcellularLocation>
        <location evidence="1 4">Cytoplasm</location>
    </subcellularLocation>
</comment>
<dbReference type="Pfam" id="PF03927">
    <property type="entry name" value="NapD"/>
    <property type="match status" value="1"/>
</dbReference>
<accession>A0A3D9HRI8</accession>
<reference evidence="5 6" key="1">
    <citation type="submission" date="2018-07" db="EMBL/GenBank/DDBJ databases">
        <title>Genomic Encyclopedia of Type Strains, Phase III (KMG-III): the genomes of soil and plant-associated and newly described type strains.</title>
        <authorList>
            <person name="Whitman W."/>
        </authorList>
    </citation>
    <scope>NUCLEOTIDE SEQUENCE [LARGE SCALE GENOMIC DNA]</scope>
    <source>
        <strain evidence="5 6">CECT 8488</strain>
    </source>
</reference>
<dbReference type="GO" id="GO:0005737">
    <property type="term" value="C:cytoplasm"/>
    <property type="evidence" value="ECO:0007669"/>
    <property type="project" value="UniProtKB-SubCell"/>
</dbReference>
<keyword evidence="2 4" id="KW-0963">Cytoplasm</keyword>
<evidence type="ECO:0000256" key="4">
    <source>
        <dbReference type="HAMAP-Rule" id="MF_02200"/>
    </source>
</evidence>
<keyword evidence="6" id="KW-1185">Reference proteome</keyword>
<keyword evidence="3 4" id="KW-0143">Chaperone</keyword>
<proteinExistence type="inferred from homology"/>